<feature type="region of interest" description="Disordered" evidence="1">
    <location>
        <begin position="72"/>
        <end position="94"/>
    </location>
</feature>
<comment type="caution">
    <text evidence="2">The sequence shown here is derived from an EMBL/GenBank/DDBJ whole genome shotgun (WGS) entry which is preliminary data.</text>
</comment>
<evidence type="ECO:0008006" key="4">
    <source>
        <dbReference type="Google" id="ProtNLM"/>
    </source>
</evidence>
<reference evidence="2 3" key="1">
    <citation type="submission" date="2018-06" db="EMBL/GenBank/DDBJ databases">
        <title>Genomic Encyclopedia of Archaeal and Bacterial Type Strains, Phase II (KMG-II): from individual species to whole genera.</title>
        <authorList>
            <person name="Goeker M."/>
        </authorList>
    </citation>
    <scope>NUCLEOTIDE SEQUENCE [LARGE SCALE GENOMIC DNA]</scope>
    <source>
        <strain evidence="2 3">ATCC BAA-1881</strain>
    </source>
</reference>
<evidence type="ECO:0000313" key="2">
    <source>
        <dbReference type="EMBL" id="PZW26294.1"/>
    </source>
</evidence>
<organism evidence="2 3">
    <name type="scientific">Thermosporothrix hazakensis</name>
    <dbReference type="NCBI Taxonomy" id="644383"/>
    <lineage>
        <taxon>Bacteria</taxon>
        <taxon>Bacillati</taxon>
        <taxon>Chloroflexota</taxon>
        <taxon>Ktedonobacteria</taxon>
        <taxon>Ktedonobacterales</taxon>
        <taxon>Thermosporotrichaceae</taxon>
        <taxon>Thermosporothrix</taxon>
    </lineage>
</organism>
<dbReference type="AlphaFoldDB" id="A0A326U319"/>
<feature type="compositionally biased region" description="Low complexity" evidence="1">
    <location>
        <begin position="72"/>
        <end position="82"/>
    </location>
</feature>
<keyword evidence="3" id="KW-1185">Reference proteome</keyword>
<dbReference type="OrthoDB" id="165979at2"/>
<gene>
    <name evidence="2" type="ORF">EI42_03874</name>
</gene>
<dbReference type="RefSeq" id="WP_111324226.1">
    <property type="nucleotide sequence ID" value="NZ_BIFX01000001.1"/>
</dbReference>
<accession>A0A326U319</accession>
<evidence type="ECO:0000256" key="1">
    <source>
        <dbReference type="SAM" id="MobiDB-lite"/>
    </source>
</evidence>
<proteinExistence type="predicted"/>
<dbReference type="EMBL" id="QKUF01000015">
    <property type="protein sequence ID" value="PZW26294.1"/>
    <property type="molecule type" value="Genomic_DNA"/>
</dbReference>
<evidence type="ECO:0000313" key="3">
    <source>
        <dbReference type="Proteomes" id="UP000248806"/>
    </source>
</evidence>
<dbReference type="Proteomes" id="UP000248806">
    <property type="component" value="Unassembled WGS sequence"/>
</dbReference>
<name>A0A326U319_THEHA</name>
<protein>
    <recommendedName>
        <fullName evidence="4">Ferritin-like diiron domain-containing protein</fullName>
    </recommendedName>
</protein>
<sequence length="94" mass="10426">MNRPQEERVTNTSNTYFDLVSVLYHALEGAKTYAIYAQDAQRDGDQELAQFFYQAQQDQVRCAENAKQILARRTSPAATASAGIPRSQGTAPQS</sequence>